<dbReference type="SMART" id="SM00292">
    <property type="entry name" value="BRCT"/>
    <property type="match status" value="2"/>
</dbReference>
<evidence type="ECO:0000313" key="4">
    <source>
        <dbReference type="Proteomes" id="UP001190700"/>
    </source>
</evidence>
<proteinExistence type="predicted"/>
<feature type="domain" description="BRCT" evidence="2">
    <location>
        <begin position="5"/>
        <end position="102"/>
    </location>
</feature>
<accession>A0AAE0GKU8</accession>
<dbReference type="Gene3D" id="3.40.50.10190">
    <property type="entry name" value="BRCT domain"/>
    <property type="match status" value="2"/>
</dbReference>
<sequence>MAESPREGPLQDVVAFVNVSNSGGVNSSAPFVSKLVANGAKVARALSREVTHIIFKGDDDELSLLYDRASRVASVPATIVGVHWVLAAEEKGRRPIEREFVQLRPGDAGKLKTPATATRKRKRRSMQPKSSEDYDFDSSSPVFSSSQQLAKVEGSAQPIMPTGGRPWTLRTTETPAAIKSNTTQMRRLPSPRKLAEAWDLEEPPFSGGVVETPSAADPQPPSAKRPRRSRGVTSGRPAAASPGKGPKALRATAKGAATSKLTARFTPLVPPAGGDHAPSAPALAANATAASTTANVGRRLRVRWPDEADWHAGIVSNVNSHESKCTIDYDDGDQETLQLDFYQYEWLSSPIVPVQITPQVVPPLPSSLKRSVASKTQSKARRVAWEDQLEASSPCEASASVCTDDLVSTPLPSARSAAAGRSTGKSRPSPAHGVTAGGALPVAPSPSATMQTPIPPAPPFERPSATPRPSSAECPPPRAAGRRSCTPARAAARARSPAPAAQAGAALPEAGHAAPPPCKKQRCASPESASRAGADRAWALHTPRAEGAAGVRRARAAGTPLKRASEKRGVPGAGDEEVPALRDDAANKENEEERSGARVSLSAGDSGGGHSLKEPTQSEQLLKENAADVQPPAAASAGPGEEATAPEESLQAGPAEARTAAEEGNVEAVEEAAAAVAEEVEGAQVGRELRVFWPMDDKWYRGRLVEPRPGGRWLLMYEDGSQEELDLASERYEWCSEAVEAPVMGQCRGRSSKVMRINFSKVDAATQEIVKRAAKKLGGAQVCAGAAPRGGITHMILGEGTGRTMKLMLAIANGAWVLSPAWLFASARAGTWVPEDMYEVDTYQGASIAREARAASGFTPLLKGLTLFLEQKSQLRTLVLALGGKLSTRRADARRVAVESSRGLPDACHCLVRPEGYERSGLAQRQSLELDQELPLPLRFICSAPCWL</sequence>
<gene>
    <name evidence="3" type="ORF">CYMTET_12207</name>
</gene>
<dbReference type="Gene3D" id="2.30.30.140">
    <property type="match status" value="2"/>
</dbReference>
<feature type="domain" description="BRCT" evidence="2">
    <location>
        <begin position="857"/>
        <end position="948"/>
    </location>
</feature>
<feature type="compositionally biased region" description="Low complexity" evidence="1">
    <location>
        <begin position="487"/>
        <end position="513"/>
    </location>
</feature>
<dbReference type="InterPro" id="IPR022047">
    <property type="entry name" value="Microcephalin-like"/>
</dbReference>
<dbReference type="InterPro" id="IPR036420">
    <property type="entry name" value="BRCT_dom_sf"/>
</dbReference>
<dbReference type="CDD" id="cd20404">
    <property type="entry name" value="Tudor_Agenet_AtEML-like"/>
    <property type="match status" value="2"/>
</dbReference>
<evidence type="ECO:0000313" key="3">
    <source>
        <dbReference type="EMBL" id="KAK3279926.1"/>
    </source>
</evidence>
<feature type="compositionally biased region" description="Low complexity" evidence="1">
    <location>
        <begin position="627"/>
        <end position="649"/>
    </location>
</feature>
<dbReference type="CDD" id="cd17716">
    <property type="entry name" value="BRCT_microcephalin_rpt1"/>
    <property type="match status" value="1"/>
</dbReference>
<name>A0AAE0GKU8_9CHLO</name>
<dbReference type="SUPFAM" id="SSF52113">
    <property type="entry name" value="BRCT domain"/>
    <property type="match status" value="2"/>
</dbReference>
<dbReference type="SUPFAM" id="SSF63748">
    <property type="entry name" value="Tudor/PWWP/MBT"/>
    <property type="match status" value="1"/>
</dbReference>
<keyword evidence="4" id="KW-1185">Reference proteome</keyword>
<organism evidence="3 4">
    <name type="scientific">Cymbomonas tetramitiformis</name>
    <dbReference type="NCBI Taxonomy" id="36881"/>
    <lineage>
        <taxon>Eukaryota</taxon>
        <taxon>Viridiplantae</taxon>
        <taxon>Chlorophyta</taxon>
        <taxon>Pyramimonadophyceae</taxon>
        <taxon>Pyramimonadales</taxon>
        <taxon>Pyramimonadaceae</taxon>
        <taxon>Cymbomonas</taxon>
    </lineage>
</organism>
<feature type="region of interest" description="Disordered" evidence="1">
    <location>
        <begin position="269"/>
        <end position="294"/>
    </location>
</feature>
<feature type="compositionally biased region" description="Low complexity" evidence="1">
    <location>
        <begin position="137"/>
        <end position="146"/>
    </location>
</feature>
<dbReference type="Pfam" id="PF00533">
    <property type="entry name" value="BRCT"/>
    <property type="match status" value="1"/>
</dbReference>
<dbReference type="PROSITE" id="PS50172">
    <property type="entry name" value="BRCT"/>
    <property type="match status" value="3"/>
</dbReference>
<feature type="domain" description="BRCT" evidence="2">
    <location>
        <begin position="770"/>
        <end position="840"/>
    </location>
</feature>
<feature type="region of interest" description="Disordered" evidence="1">
    <location>
        <begin position="203"/>
        <end position="257"/>
    </location>
</feature>
<feature type="compositionally biased region" description="Low complexity" evidence="1">
    <location>
        <begin position="413"/>
        <end position="427"/>
    </location>
</feature>
<dbReference type="GO" id="GO:0000278">
    <property type="term" value="P:mitotic cell cycle"/>
    <property type="evidence" value="ECO:0007669"/>
    <property type="project" value="TreeGrafter"/>
</dbReference>
<feature type="compositionally biased region" description="Basic and acidic residues" evidence="1">
    <location>
        <begin position="579"/>
        <end position="596"/>
    </location>
</feature>
<reference evidence="3 4" key="1">
    <citation type="journal article" date="2015" name="Genome Biol. Evol.">
        <title>Comparative Genomics of a Bacterivorous Green Alga Reveals Evolutionary Causalities and Consequences of Phago-Mixotrophic Mode of Nutrition.</title>
        <authorList>
            <person name="Burns J.A."/>
            <person name="Paasch A."/>
            <person name="Narechania A."/>
            <person name="Kim E."/>
        </authorList>
    </citation>
    <scope>NUCLEOTIDE SEQUENCE [LARGE SCALE GENOMIC DNA]</scope>
    <source>
        <strain evidence="3 4">PLY_AMNH</strain>
    </source>
</reference>
<protein>
    <recommendedName>
        <fullName evidence="2">BRCT domain-containing protein</fullName>
    </recommendedName>
</protein>
<feature type="region of interest" description="Disordered" evidence="1">
    <location>
        <begin position="104"/>
        <end position="191"/>
    </location>
</feature>
<evidence type="ECO:0000259" key="2">
    <source>
        <dbReference type="PROSITE" id="PS50172"/>
    </source>
</evidence>
<comment type="caution">
    <text evidence="3">The sequence shown here is derived from an EMBL/GenBank/DDBJ whole genome shotgun (WGS) entry which is preliminary data.</text>
</comment>
<dbReference type="PANTHER" id="PTHR14625">
    <property type="entry name" value="MICROCEPHALIN"/>
    <property type="match status" value="1"/>
</dbReference>
<feature type="compositionally biased region" description="Low complexity" evidence="1">
    <location>
        <begin position="234"/>
        <end position="248"/>
    </location>
</feature>
<feature type="compositionally biased region" description="Low complexity" evidence="1">
    <location>
        <begin position="277"/>
        <end position="294"/>
    </location>
</feature>
<feature type="compositionally biased region" description="Polar residues" evidence="1">
    <location>
        <begin position="169"/>
        <end position="185"/>
    </location>
</feature>
<dbReference type="PANTHER" id="PTHR14625:SF3">
    <property type="entry name" value="MICROCEPHALIN"/>
    <property type="match status" value="1"/>
</dbReference>
<dbReference type="AlphaFoldDB" id="A0AAE0GKU8"/>
<feature type="region of interest" description="Disordered" evidence="1">
    <location>
        <begin position="412"/>
        <end position="666"/>
    </location>
</feature>
<dbReference type="EMBL" id="LGRX02004607">
    <property type="protein sequence ID" value="KAK3279926.1"/>
    <property type="molecule type" value="Genomic_DNA"/>
</dbReference>
<evidence type="ECO:0000256" key="1">
    <source>
        <dbReference type="SAM" id="MobiDB-lite"/>
    </source>
</evidence>
<dbReference type="InterPro" id="IPR001357">
    <property type="entry name" value="BRCT_dom"/>
</dbReference>
<dbReference type="Proteomes" id="UP001190700">
    <property type="component" value="Unassembled WGS sequence"/>
</dbReference>